<dbReference type="EMBL" id="BMYJ01000015">
    <property type="protein sequence ID" value="GHC67164.1"/>
    <property type="molecule type" value="Genomic_DNA"/>
</dbReference>
<protein>
    <recommendedName>
        <fullName evidence="3">Calcium-binding protein</fullName>
    </recommendedName>
</protein>
<evidence type="ECO:0000313" key="1">
    <source>
        <dbReference type="EMBL" id="GHC67164.1"/>
    </source>
</evidence>
<name>A0A918TXL5_9RHOB</name>
<comment type="caution">
    <text evidence="1">The sequence shown here is derived from an EMBL/GenBank/DDBJ whole genome shotgun (WGS) entry which is preliminary data.</text>
</comment>
<keyword evidence="2" id="KW-1185">Reference proteome</keyword>
<dbReference type="SUPFAM" id="SSF51120">
    <property type="entry name" value="beta-Roll"/>
    <property type="match status" value="1"/>
</dbReference>
<sequence>MAIQAKNTLTNGICYALNGQQDLNVGKNITLQSLEEEAILLSGTAHKLTIAGKLYADEEIIYSDASLNRFDLILGATASLVTESYAVNVEAAKINLVNRGEIIAETAIQLYGSGDRISVVNSGRIVASYSAIDISDDRDSVFRNTGTVLAPDAYIYDCDDGRNVFINQGRAVGEVYFSGGNDLYDGRKGWLFGNISGGDGKDIFRPGRGSEVMDGGTGMDTADYRAGPAVKIHLDNTQIAGGGARGDVLEGVEIVIGSAKGNDTIYGMDQAERLIGNGGNDRLFGGAANDTLLGGAGSDYLKSGEGLDLVIGGLGADQIDLRNSPAGWASVQYDRLEDCGDRIRGFVQSDEIVLKASAFGGGLVAEAWSFDNPRFHSGATNKAADNGDRIIFRTTDATVWFDRDGAKDTFKPVMIADLDDGTDFFAYNITIL</sequence>
<dbReference type="Proteomes" id="UP000638981">
    <property type="component" value="Unassembled WGS sequence"/>
</dbReference>
<organism evidence="1 2">
    <name type="scientific">Neogemmobacter tilapiae</name>
    <dbReference type="NCBI Taxonomy" id="875041"/>
    <lineage>
        <taxon>Bacteria</taxon>
        <taxon>Pseudomonadati</taxon>
        <taxon>Pseudomonadota</taxon>
        <taxon>Alphaproteobacteria</taxon>
        <taxon>Rhodobacterales</taxon>
        <taxon>Paracoccaceae</taxon>
        <taxon>Neogemmobacter</taxon>
    </lineage>
</organism>
<dbReference type="Pfam" id="PF00353">
    <property type="entry name" value="HemolysinCabind"/>
    <property type="match status" value="2"/>
</dbReference>
<dbReference type="Gene3D" id="2.150.10.10">
    <property type="entry name" value="Serralysin-like metalloprotease, C-terminal"/>
    <property type="match status" value="1"/>
</dbReference>
<reference evidence="1" key="2">
    <citation type="submission" date="2020-09" db="EMBL/GenBank/DDBJ databases">
        <authorList>
            <person name="Sun Q."/>
            <person name="Kim S."/>
        </authorList>
    </citation>
    <scope>NUCLEOTIDE SEQUENCE</scope>
    <source>
        <strain evidence="1">KCTC 23310</strain>
    </source>
</reference>
<reference evidence="1" key="1">
    <citation type="journal article" date="2014" name="Int. J. Syst. Evol. Microbiol.">
        <title>Complete genome sequence of Corynebacterium casei LMG S-19264T (=DSM 44701T), isolated from a smear-ripened cheese.</title>
        <authorList>
            <consortium name="US DOE Joint Genome Institute (JGI-PGF)"/>
            <person name="Walter F."/>
            <person name="Albersmeier A."/>
            <person name="Kalinowski J."/>
            <person name="Ruckert C."/>
        </authorList>
    </citation>
    <scope>NUCLEOTIDE SEQUENCE</scope>
    <source>
        <strain evidence="1">KCTC 23310</strain>
    </source>
</reference>
<dbReference type="GO" id="GO:0005509">
    <property type="term" value="F:calcium ion binding"/>
    <property type="evidence" value="ECO:0007669"/>
    <property type="project" value="InterPro"/>
</dbReference>
<dbReference type="AlphaFoldDB" id="A0A918TXL5"/>
<dbReference type="RefSeq" id="WP_189413535.1">
    <property type="nucleotide sequence ID" value="NZ_BMYJ01000015.1"/>
</dbReference>
<dbReference type="InterPro" id="IPR011049">
    <property type="entry name" value="Serralysin-like_metalloprot_C"/>
</dbReference>
<proteinExistence type="predicted"/>
<dbReference type="InterPro" id="IPR001343">
    <property type="entry name" value="Hemolysn_Ca-bd"/>
</dbReference>
<evidence type="ECO:0000313" key="2">
    <source>
        <dbReference type="Proteomes" id="UP000638981"/>
    </source>
</evidence>
<accession>A0A918TXL5</accession>
<dbReference type="PRINTS" id="PR00313">
    <property type="entry name" value="CABNDNGRPT"/>
</dbReference>
<gene>
    <name evidence="1" type="ORF">GCM10007315_35240</name>
</gene>
<evidence type="ECO:0008006" key="3">
    <source>
        <dbReference type="Google" id="ProtNLM"/>
    </source>
</evidence>